<dbReference type="PROSITE" id="PS50112">
    <property type="entry name" value="PAS"/>
    <property type="match status" value="2"/>
</dbReference>
<evidence type="ECO:0000256" key="13">
    <source>
        <dbReference type="SAM" id="Coils"/>
    </source>
</evidence>
<dbReference type="CDD" id="cd00130">
    <property type="entry name" value="PAS"/>
    <property type="match status" value="4"/>
</dbReference>
<accession>A0A831SUX1</accession>
<evidence type="ECO:0000256" key="10">
    <source>
        <dbReference type="ARBA" id="ARBA00022840"/>
    </source>
</evidence>
<evidence type="ECO:0000259" key="16">
    <source>
        <dbReference type="PROSITE" id="PS50112"/>
    </source>
</evidence>
<evidence type="ECO:0000256" key="2">
    <source>
        <dbReference type="ARBA" id="ARBA00004651"/>
    </source>
</evidence>
<evidence type="ECO:0000259" key="15">
    <source>
        <dbReference type="PROSITE" id="PS50109"/>
    </source>
</evidence>
<dbReference type="InterPro" id="IPR035965">
    <property type="entry name" value="PAS-like_dom_sf"/>
</dbReference>
<dbReference type="InterPro" id="IPR003661">
    <property type="entry name" value="HisK_dim/P_dom"/>
</dbReference>
<comment type="subcellular location">
    <subcellularLocation>
        <location evidence="2">Cell membrane</location>
        <topology evidence="2">Multi-pass membrane protein</topology>
    </subcellularLocation>
</comment>
<evidence type="ECO:0000256" key="1">
    <source>
        <dbReference type="ARBA" id="ARBA00000085"/>
    </source>
</evidence>
<dbReference type="Gene3D" id="3.30.450.20">
    <property type="entry name" value="PAS domain"/>
    <property type="match status" value="6"/>
</dbReference>
<feature type="domain" description="Histidine kinase" evidence="15">
    <location>
        <begin position="889"/>
        <end position="1114"/>
    </location>
</feature>
<dbReference type="Pfam" id="PF08447">
    <property type="entry name" value="PAS_3"/>
    <property type="match status" value="1"/>
</dbReference>
<evidence type="ECO:0000313" key="18">
    <source>
        <dbReference type="EMBL" id="HED31318.1"/>
    </source>
</evidence>
<dbReference type="SMART" id="SM00387">
    <property type="entry name" value="HATPase_c"/>
    <property type="match status" value="1"/>
</dbReference>
<dbReference type="CDD" id="cd00082">
    <property type="entry name" value="HisKA"/>
    <property type="match status" value="1"/>
</dbReference>
<dbReference type="PRINTS" id="PR00344">
    <property type="entry name" value="BCTRLSENSOR"/>
</dbReference>
<dbReference type="SUPFAM" id="SSF103190">
    <property type="entry name" value="Sensory domain-like"/>
    <property type="match status" value="2"/>
</dbReference>
<dbReference type="Pfam" id="PF08448">
    <property type="entry name" value="PAS_4"/>
    <property type="match status" value="2"/>
</dbReference>
<feature type="transmembrane region" description="Helical" evidence="14">
    <location>
        <begin position="328"/>
        <end position="348"/>
    </location>
</feature>
<dbReference type="NCBIfam" id="TIGR00229">
    <property type="entry name" value="sensory_box"/>
    <property type="match status" value="4"/>
</dbReference>
<evidence type="ECO:0000256" key="7">
    <source>
        <dbReference type="ARBA" id="ARBA00022692"/>
    </source>
</evidence>
<feature type="transmembrane region" description="Helical" evidence="14">
    <location>
        <begin position="20"/>
        <end position="37"/>
    </location>
</feature>
<dbReference type="CDD" id="cd18773">
    <property type="entry name" value="PDC1_HK_sensor"/>
    <property type="match status" value="1"/>
</dbReference>
<evidence type="ECO:0000256" key="9">
    <source>
        <dbReference type="ARBA" id="ARBA00022777"/>
    </source>
</evidence>
<evidence type="ECO:0000259" key="17">
    <source>
        <dbReference type="PROSITE" id="PS50113"/>
    </source>
</evidence>
<dbReference type="InterPro" id="IPR013656">
    <property type="entry name" value="PAS_4"/>
</dbReference>
<feature type="domain" description="PAS" evidence="16">
    <location>
        <begin position="509"/>
        <end position="557"/>
    </location>
</feature>
<keyword evidence="11 14" id="KW-1133">Transmembrane helix</keyword>
<keyword evidence="6" id="KW-0808">Transferase</keyword>
<feature type="domain" description="PAC" evidence="17">
    <location>
        <begin position="560"/>
        <end position="612"/>
    </location>
</feature>
<dbReference type="InterPro" id="IPR003594">
    <property type="entry name" value="HATPase_dom"/>
</dbReference>
<comment type="catalytic activity">
    <reaction evidence="1">
        <text>ATP + protein L-histidine = ADP + protein N-phospho-L-histidine.</text>
        <dbReference type="EC" id="2.7.13.3"/>
    </reaction>
</comment>
<comment type="caution">
    <text evidence="18">The sequence shown here is derived from an EMBL/GenBank/DDBJ whole genome shotgun (WGS) entry which is preliminary data.</text>
</comment>
<dbReference type="PANTHER" id="PTHR43304:SF1">
    <property type="entry name" value="PAC DOMAIN-CONTAINING PROTEIN"/>
    <property type="match status" value="1"/>
</dbReference>
<dbReference type="PANTHER" id="PTHR43304">
    <property type="entry name" value="PHYTOCHROME-LIKE PROTEIN CPH1"/>
    <property type="match status" value="1"/>
</dbReference>
<dbReference type="PROSITE" id="PS50113">
    <property type="entry name" value="PAC"/>
    <property type="match status" value="3"/>
</dbReference>
<dbReference type="Gene3D" id="1.10.287.130">
    <property type="match status" value="1"/>
</dbReference>
<dbReference type="InterPro" id="IPR029151">
    <property type="entry name" value="Sensor-like_sf"/>
</dbReference>
<dbReference type="SMART" id="SM00091">
    <property type="entry name" value="PAS"/>
    <property type="match status" value="4"/>
</dbReference>
<dbReference type="Pfam" id="PF21623">
    <property type="entry name" value="HK_sensor_dom_bact"/>
    <property type="match status" value="1"/>
</dbReference>
<dbReference type="InterPro" id="IPR004358">
    <property type="entry name" value="Sig_transdc_His_kin-like_C"/>
</dbReference>
<dbReference type="Pfam" id="PF13426">
    <property type="entry name" value="PAS_9"/>
    <property type="match status" value="1"/>
</dbReference>
<dbReference type="Pfam" id="PF02518">
    <property type="entry name" value="HATPase_c"/>
    <property type="match status" value="1"/>
</dbReference>
<dbReference type="InterPro" id="IPR000014">
    <property type="entry name" value="PAS"/>
</dbReference>
<evidence type="ECO:0000256" key="4">
    <source>
        <dbReference type="ARBA" id="ARBA00022475"/>
    </source>
</evidence>
<dbReference type="GO" id="GO:0005886">
    <property type="term" value="C:plasma membrane"/>
    <property type="evidence" value="ECO:0007669"/>
    <property type="project" value="UniProtKB-SubCell"/>
</dbReference>
<feature type="domain" description="PAC" evidence="17">
    <location>
        <begin position="817"/>
        <end position="869"/>
    </location>
</feature>
<dbReference type="InterPro" id="IPR036097">
    <property type="entry name" value="HisK_dim/P_sf"/>
</dbReference>
<keyword evidence="9" id="KW-0418">Kinase</keyword>
<evidence type="ECO:0000256" key="8">
    <source>
        <dbReference type="ARBA" id="ARBA00022741"/>
    </source>
</evidence>
<keyword evidence="14" id="KW-0472">Membrane</keyword>
<dbReference type="SMART" id="SM00086">
    <property type="entry name" value="PAC"/>
    <property type="match status" value="3"/>
</dbReference>
<evidence type="ECO:0000256" key="5">
    <source>
        <dbReference type="ARBA" id="ARBA00022553"/>
    </source>
</evidence>
<dbReference type="EMBL" id="DSBW01000142">
    <property type="protein sequence ID" value="HED31318.1"/>
    <property type="molecule type" value="Genomic_DNA"/>
</dbReference>
<keyword evidence="5" id="KW-0597">Phosphoprotein</keyword>
<dbReference type="GO" id="GO:0000155">
    <property type="term" value="F:phosphorelay sensor kinase activity"/>
    <property type="evidence" value="ECO:0007669"/>
    <property type="project" value="InterPro"/>
</dbReference>
<keyword evidence="12" id="KW-0902">Two-component regulatory system</keyword>
<evidence type="ECO:0000256" key="11">
    <source>
        <dbReference type="ARBA" id="ARBA00022989"/>
    </source>
</evidence>
<dbReference type="Pfam" id="PF00512">
    <property type="entry name" value="HisKA"/>
    <property type="match status" value="1"/>
</dbReference>
<dbReference type="InterPro" id="IPR052162">
    <property type="entry name" value="Sensor_kinase/Photoreceptor"/>
</dbReference>
<gene>
    <name evidence="18" type="ORF">ENN50_06510</name>
</gene>
<dbReference type="EC" id="2.7.13.3" evidence="3"/>
<sequence>MMFPHNSNKFMFRVVLKSQITFIPIMTVILLMTLQLYSNDRSLHLSEIKGAAMKTMVDKQQCLSRQISSVISDIRFLATLPGIRDLLETPSRTRVEHLEEVLTSFSNAKAVYDQVRYIDAEGMEVLRINYNPDSKAVPVNRQKLQDKKDRYYFSQTVSMGVSGIYVSPFDLNIENGALEQPLKPMLRFAQPVTDADGKNILGIAILNFLGKPLIDRFSDPGTATHHRLILLNREGYYLAGAPGNMNWGFMFPGTEREVTFGNHFQEEWKTIRQQEEGQFFSRNGLFTFRKLSPLDTTDTTIPDDYHWLMVSMIPAGELQDMMPSVNSYILFVMFMGILVLGGSMLVSLRTEHHALARRELQAFYDHSPNLITLFSDDGRCIMANKAAAAFLGRSPLDLKGVHYSDFIPQGFIKIFGARLDRVLKTSAPVFEEDHIEQNGRTWYLQSIDFPITTEKSTPSRVGITSIDITRQKTALLQLHENERKLHALFSNLPGMAYRCLNTPDWPMEFVSSGCLRLTGYHPDELSNGEHAVSYNELIVQEDQNKVWDTVQQALENDGKFNIRYRIRTKTGNLLHVHEQGSAVHDSSGNLVALEGFIMDITDQVLYQEALQESEARFRTLFEGAPDAIFLANAKTGILIDANNKASQLTGKRRGEIIGRHYSTIHPPEEEETARNNFLQQQAKDRNSDTSLPNTESTLLHTNGNRIPVEIISQAMYLDNQQIMYAIFRDISRRKQAETELQAKTRLLETVTGTVPVYIYMKDRNLNYTFANSYALNHFQLSLDNLSGRNDRDFFPPAVSAIYTRDDRSVIDTCRPIINKEEELYLPDGTIIPVLTNKVPLIDSKGDVQGIVCVSIDRSEQKRAEKKNRELQNQLQNSQKLETLGTLAGGFAHDFNNILTPIIGFTELAIGSLPKDSPTISDLQTVLSAAKRAKRLVTQILTFSRKKPPSLTIQPLQPIIQESVAFLKPSVPSNITLQTTVEPFTQQVECDESQIQQVIMNLCTNAWQAMELRGGTLGLHLKKIRFDKQRHSMMNTLVPGKPYACITISDTGTGMSAGELERIFDPFYTTKEVGKGTGLGLPVVYGIIEAHHGGIDIESSKNNGTTVTVFLPLVDNET</sequence>
<organism evidence="18">
    <name type="scientific">Prosthecochloris aestuarii</name>
    <dbReference type="NCBI Taxonomy" id="1102"/>
    <lineage>
        <taxon>Bacteria</taxon>
        <taxon>Pseudomonadati</taxon>
        <taxon>Chlorobiota</taxon>
        <taxon>Chlorobiia</taxon>
        <taxon>Chlorobiales</taxon>
        <taxon>Chlorobiaceae</taxon>
        <taxon>Prosthecochloris</taxon>
    </lineage>
</organism>
<feature type="domain" description="PAC" evidence="17">
    <location>
        <begin position="692"/>
        <end position="742"/>
    </location>
</feature>
<evidence type="ECO:0000256" key="14">
    <source>
        <dbReference type="SAM" id="Phobius"/>
    </source>
</evidence>
<dbReference type="InterPro" id="IPR000700">
    <property type="entry name" value="PAS-assoc_C"/>
</dbReference>
<dbReference type="PROSITE" id="PS50109">
    <property type="entry name" value="HIS_KIN"/>
    <property type="match status" value="1"/>
</dbReference>
<dbReference type="InterPro" id="IPR005467">
    <property type="entry name" value="His_kinase_dom"/>
</dbReference>
<dbReference type="InterPro" id="IPR036890">
    <property type="entry name" value="HATPase_C_sf"/>
</dbReference>
<evidence type="ECO:0000256" key="12">
    <source>
        <dbReference type="ARBA" id="ARBA00023012"/>
    </source>
</evidence>
<evidence type="ECO:0000256" key="6">
    <source>
        <dbReference type="ARBA" id="ARBA00022679"/>
    </source>
</evidence>
<dbReference type="SUPFAM" id="SSF47384">
    <property type="entry name" value="Homodimeric domain of signal transducing histidine kinase"/>
    <property type="match status" value="1"/>
</dbReference>
<dbReference type="InterPro" id="IPR013655">
    <property type="entry name" value="PAS_fold_3"/>
</dbReference>
<keyword evidence="13" id="KW-0175">Coiled coil</keyword>
<feature type="coiled-coil region" evidence="13">
    <location>
        <begin position="853"/>
        <end position="883"/>
    </location>
</feature>
<dbReference type="SUPFAM" id="SSF55785">
    <property type="entry name" value="PYP-like sensor domain (PAS domain)"/>
    <property type="match status" value="4"/>
</dbReference>
<name>A0A831SUX1_PROAE</name>
<dbReference type="SMART" id="SM00388">
    <property type="entry name" value="HisKA"/>
    <property type="match status" value="1"/>
</dbReference>
<keyword evidence="8" id="KW-0547">Nucleotide-binding</keyword>
<dbReference type="SUPFAM" id="SSF55874">
    <property type="entry name" value="ATPase domain of HSP90 chaperone/DNA topoisomerase II/histidine kinase"/>
    <property type="match status" value="1"/>
</dbReference>
<keyword evidence="10" id="KW-0067">ATP-binding</keyword>
<dbReference type="Gene3D" id="3.30.565.10">
    <property type="entry name" value="Histidine kinase-like ATPase, C-terminal domain"/>
    <property type="match status" value="1"/>
</dbReference>
<protein>
    <recommendedName>
        <fullName evidence="3">histidine kinase</fullName>
        <ecNumber evidence="3">2.7.13.3</ecNumber>
    </recommendedName>
</protein>
<dbReference type="InterPro" id="IPR048760">
    <property type="entry name" value="VP0354-like_sensor_dom"/>
</dbReference>
<evidence type="ECO:0000256" key="3">
    <source>
        <dbReference type="ARBA" id="ARBA00012438"/>
    </source>
</evidence>
<dbReference type="InterPro" id="IPR001610">
    <property type="entry name" value="PAC"/>
</dbReference>
<keyword evidence="4" id="KW-1003">Cell membrane</keyword>
<dbReference type="GO" id="GO:0005524">
    <property type="term" value="F:ATP binding"/>
    <property type="evidence" value="ECO:0007669"/>
    <property type="project" value="UniProtKB-KW"/>
</dbReference>
<feature type="domain" description="PAS" evidence="16">
    <location>
        <begin position="613"/>
        <end position="685"/>
    </location>
</feature>
<reference evidence="18" key="1">
    <citation type="journal article" date="2020" name="mSystems">
        <title>Genome- and Community-Level Interaction Insights into Carbon Utilization and Element Cycling Functions of Hydrothermarchaeota in Hydrothermal Sediment.</title>
        <authorList>
            <person name="Zhou Z."/>
            <person name="Liu Y."/>
            <person name="Xu W."/>
            <person name="Pan J."/>
            <person name="Luo Z.H."/>
            <person name="Li M."/>
        </authorList>
    </citation>
    <scope>NUCLEOTIDE SEQUENCE [LARGE SCALE GENOMIC DNA]</scope>
    <source>
        <strain evidence="18">SpSt-1181</strain>
    </source>
</reference>
<keyword evidence="7 14" id="KW-0812">Transmembrane</keyword>
<dbReference type="AlphaFoldDB" id="A0A831SUX1"/>
<dbReference type="Proteomes" id="UP000886335">
    <property type="component" value="Unassembled WGS sequence"/>
</dbReference>
<proteinExistence type="predicted"/>